<feature type="domain" description="Phosphomannose isomerase type I catalytic" evidence="1">
    <location>
        <begin position="7"/>
        <end position="88"/>
    </location>
</feature>
<dbReference type="GO" id="GO:0004476">
    <property type="term" value="F:mannose-6-phosphate isomerase activity"/>
    <property type="evidence" value="ECO:0007669"/>
    <property type="project" value="InterPro"/>
</dbReference>
<sequence length="159" mass="17913">MMVKSVKLKDWIFNNPDLLGDKVVQKWGFDLPFWFKVLSVGKALSIQAQPDKELARMLHRLHPDVYKDGNHKPEMALAMTDFEALGGFITLEELKAVNHNIPEVVDLIGDVNAVLVLQTSDQNDQEKVKPVLQAVFTHLMSASKEIVTDAVNSFFNLII</sequence>
<dbReference type="InterPro" id="IPR046457">
    <property type="entry name" value="PMI_typeI_cat"/>
</dbReference>
<dbReference type="GO" id="GO:0005829">
    <property type="term" value="C:cytosol"/>
    <property type="evidence" value="ECO:0007669"/>
    <property type="project" value="TreeGrafter"/>
</dbReference>
<accession>A0AAV0ZKR5</accession>
<dbReference type="Pfam" id="PF20511">
    <property type="entry name" value="PMI_typeI_cat"/>
    <property type="match status" value="1"/>
</dbReference>
<dbReference type="InterPro" id="IPR018050">
    <property type="entry name" value="Pmannose_isomerase-type1_CS"/>
</dbReference>
<dbReference type="AlphaFoldDB" id="A0AAV0ZKR5"/>
<dbReference type="Gene3D" id="2.60.120.10">
    <property type="entry name" value="Jelly Rolls"/>
    <property type="match status" value="1"/>
</dbReference>
<name>A0AAV0ZKR5_VICFA</name>
<dbReference type="SUPFAM" id="SSF51182">
    <property type="entry name" value="RmlC-like cupins"/>
    <property type="match status" value="1"/>
</dbReference>
<dbReference type="InterPro" id="IPR011051">
    <property type="entry name" value="RmlC_Cupin_sf"/>
</dbReference>
<reference evidence="2 3" key="1">
    <citation type="submission" date="2023-01" db="EMBL/GenBank/DDBJ databases">
        <authorList>
            <person name="Kreplak J."/>
        </authorList>
    </citation>
    <scope>NUCLEOTIDE SEQUENCE [LARGE SCALE GENOMIC DNA]</scope>
</reference>
<dbReference type="InterPro" id="IPR016305">
    <property type="entry name" value="Mannose-6-P_Isomerase"/>
</dbReference>
<dbReference type="Proteomes" id="UP001157006">
    <property type="component" value="Chromosome 2"/>
</dbReference>
<dbReference type="GO" id="GO:0009298">
    <property type="term" value="P:GDP-mannose biosynthetic process"/>
    <property type="evidence" value="ECO:0007669"/>
    <property type="project" value="InterPro"/>
</dbReference>
<dbReference type="PANTHER" id="PTHR10309:SF0">
    <property type="entry name" value="MANNOSE-6-PHOSPHATE ISOMERASE"/>
    <property type="match status" value="1"/>
</dbReference>
<dbReference type="InterPro" id="IPR014710">
    <property type="entry name" value="RmlC-like_jellyroll"/>
</dbReference>
<dbReference type="PRINTS" id="PR00714">
    <property type="entry name" value="MAN6PISMRASE"/>
</dbReference>
<organism evidence="2 3">
    <name type="scientific">Vicia faba</name>
    <name type="common">Broad bean</name>
    <name type="synonym">Faba vulgaris</name>
    <dbReference type="NCBI Taxonomy" id="3906"/>
    <lineage>
        <taxon>Eukaryota</taxon>
        <taxon>Viridiplantae</taxon>
        <taxon>Streptophyta</taxon>
        <taxon>Embryophyta</taxon>
        <taxon>Tracheophyta</taxon>
        <taxon>Spermatophyta</taxon>
        <taxon>Magnoliopsida</taxon>
        <taxon>eudicotyledons</taxon>
        <taxon>Gunneridae</taxon>
        <taxon>Pentapetalae</taxon>
        <taxon>rosids</taxon>
        <taxon>fabids</taxon>
        <taxon>Fabales</taxon>
        <taxon>Fabaceae</taxon>
        <taxon>Papilionoideae</taxon>
        <taxon>50 kb inversion clade</taxon>
        <taxon>NPAAA clade</taxon>
        <taxon>Hologalegina</taxon>
        <taxon>IRL clade</taxon>
        <taxon>Fabeae</taxon>
        <taxon>Vicia</taxon>
    </lineage>
</organism>
<protein>
    <recommendedName>
        <fullName evidence="1">Phosphomannose isomerase type I catalytic domain-containing protein</fullName>
    </recommendedName>
</protein>
<dbReference type="PANTHER" id="PTHR10309">
    <property type="entry name" value="MANNOSE-6-PHOSPHATE ISOMERASE"/>
    <property type="match status" value="1"/>
</dbReference>
<evidence type="ECO:0000259" key="1">
    <source>
        <dbReference type="Pfam" id="PF20511"/>
    </source>
</evidence>
<dbReference type="PROSITE" id="PS00965">
    <property type="entry name" value="PMI_I_1"/>
    <property type="match status" value="1"/>
</dbReference>
<evidence type="ECO:0000313" key="3">
    <source>
        <dbReference type="Proteomes" id="UP001157006"/>
    </source>
</evidence>
<gene>
    <name evidence="2" type="ORF">VFH_II092440</name>
</gene>
<evidence type="ECO:0000313" key="2">
    <source>
        <dbReference type="EMBL" id="CAI8597673.1"/>
    </source>
</evidence>
<dbReference type="GO" id="GO:0008270">
    <property type="term" value="F:zinc ion binding"/>
    <property type="evidence" value="ECO:0007669"/>
    <property type="project" value="InterPro"/>
</dbReference>
<keyword evidence="3" id="KW-1185">Reference proteome</keyword>
<dbReference type="EMBL" id="OX451737">
    <property type="protein sequence ID" value="CAI8597673.1"/>
    <property type="molecule type" value="Genomic_DNA"/>
</dbReference>
<proteinExistence type="predicted"/>